<keyword evidence="2" id="KW-1185">Reference proteome</keyword>
<protein>
    <submittedName>
        <fullName evidence="1">Uncharacterized protein</fullName>
    </submittedName>
</protein>
<gene>
    <name evidence="1" type="ORF">NQ314_016281</name>
</gene>
<dbReference type="AlphaFoldDB" id="A0AAV8WX61"/>
<reference evidence="1" key="1">
    <citation type="journal article" date="2023" name="Insect Mol. Biol.">
        <title>Genome sequencing provides insights into the evolution of gene families encoding plant cell wall-degrading enzymes in longhorned beetles.</title>
        <authorList>
            <person name="Shin N.R."/>
            <person name="Okamura Y."/>
            <person name="Kirsch R."/>
            <person name="Pauchet Y."/>
        </authorList>
    </citation>
    <scope>NUCLEOTIDE SEQUENCE</scope>
    <source>
        <strain evidence="1">RBIC_L_NR</strain>
    </source>
</reference>
<accession>A0AAV8WX61</accession>
<dbReference type="EMBL" id="JANEYF010004530">
    <property type="protein sequence ID" value="KAJ8930862.1"/>
    <property type="molecule type" value="Genomic_DNA"/>
</dbReference>
<sequence length="107" mass="11735">MQANEENAGILAVGKTYGALNRNISIESPSSVLSPRRVIYCVHGRPSAGCCTVLEGELININPDNDDITTHAKENTDTTELGKQFIISKSFIYSSNKYRLPTVKNYA</sequence>
<dbReference type="Proteomes" id="UP001162156">
    <property type="component" value="Unassembled WGS sequence"/>
</dbReference>
<comment type="caution">
    <text evidence="1">The sequence shown here is derived from an EMBL/GenBank/DDBJ whole genome shotgun (WGS) entry which is preliminary data.</text>
</comment>
<proteinExistence type="predicted"/>
<name>A0AAV8WX61_9CUCU</name>
<evidence type="ECO:0000313" key="1">
    <source>
        <dbReference type="EMBL" id="KAJ8930862.1"/>
    </source>
</evidence>
<evidence type="ECO:0000313" key="2">
    <source>
        <dbReference type="Proteomes" id="UP001162156"/>
    </source>
</evidence>
<organism evidence="1 2">
    <name type="scientific">Rhamnusium bicolor</name>
    <dbReference type="NCBI Taxonomy" id="1586634"/>
    <lineage>
        <taxon>Eukaryota</taxon>
        <taxon>Metazoa</taxon>
        <taxon>Ecdysozoa</taxon>
        <taxon>Arthropoda</taxon>
        <taxon>Hexapoda</taxon>
        <taxon>Insecta</taxon>
        <taxon>Pterygota</taxon>
        <taxon>Neoptera</taxon>
        <taxon>Endopterygota</taxon>
        <taxon>Coleoptera</taxon>
        <taxon>Polyphaga</taxon>
        <taxon>Cucujiformia</taxon>
        <taxon>Chrysomeloidea</taxon>
        <taxon>Cerambycidae</taxon>
        <taxon>Lepturinae</taxon>
        <taxon>Rhagiini</taxon>
        <taxon>Rhamnusium</taxon>
    </lineage>
</organism>